<dbReference type="Proteomes" id="UP000319257">
    <property type="component" value="Unassembled WGS sequence"/>
</dbReference>
<keyword evidence="5" id="KW-1185">Reference proteome</keyword>
<dbReference type="SUPFAM" id="SSF53383">
    <property type="entry name" value="PLP-dependent transferases"/>
    <property type="match status" value="1"/>
</dbReference>
<reference evidence="4 5" key="1">
    <citation type="submission" date="2019-06" db="EMBL/GenBank/DDBJ databases">
        <title>Draft genome sequence of the filamentous fungus Phialemoniopsis curvata isolated from diesel fuel.</title>
        <authorList>
            <person name="Varaljay V.A."/>
            <person name="Lyon W.J."/>
            <person name="Crouch A.L."/>
            <person name="Drake C.E."/>
            <person name="Hollomon J.M."/>
            <person name="Nadeau L.J."/>
            <person name="Nunn H.S."/>
            <person name="Stevenson B.S."/>
            <person name="Bojanowski C.L."/>
            <person name="Crookes-Goodson W.J."/>
        </authorList>
    </citation>
    <scope>NUCLEOTIDE SEQUENCE [LARGE SCALE GENOMIC DNA]</scope>
    <source>
        <strain evidence="4 5">D216</strain>
    </source>
</reference>
<sequence>MTAVQLTQPALGLEASHVAAPLSIHVTIENELASARSEYVKRLPASKAQHELASKFLPGGNTRSVLFNEPFPVVMREGRGNRLWDIDEHEYLDLVGELTAGLYGHSNPILKETVVSTLENTGISLGATTKGESRLAELLCQRFPSVERVRFCNSGTEANLYALSIAKHVTGKKKAIVFNGGYHGGLLSFGHGVSEINVDKNDWVLGTFNDVEGTKSLIEDTPDVAAVLVEAMQGAGGCLPATVGFLQTIQATAEKCGVVFILDEVMTSRLHPHGLQGKFNLRPGLTTFGKYIGGGMSFGGFGGRADLLASCDPRQPSSLVHSGTFNNNTLSMNCGFVGLSQIYTPEAATELNSLGDYFRERLQEVAKGSQMVVTGVGAVLTVHFQTNGAVPVCVEDLEAHSNAPLKRLFWFWCLSKGFWITERGMVSIILGTTKDELDSFVEVVCLFLKNYSHLVSLH</sequence>
<comment type="caution">
    <text evidence="4">The sequence shown here is derived from an EMBL/GenBank/DDBJ whole genome shotgun (WGS) entry which is preliminary data.</text>
</comment>
<dbReference type="GeneID" id="41975228"/>
<evidence type="ECO:0000313" key="4">
    <source>
        <dbReference type="EMBL" id="TPX11570.1"/>
    </source>
</evidence>
<accession>A0A507B4P6</accession>
<protein>
    <recommendedName>
        <fullName evidence="6">Glutamate-1-semialdehyde 2,1-aminomutase</fullName>
    </recommendedName>
</protein>
<dbReference type="STRING" id="1093900.A0A507B4P6"/>
<dbReference type="EMBL" id="SKBQ01000048">
    <property type="protein sequence ID" value="TPX11570.1"/>
    <property type="molecule type" value="Genomic_DNA"/>
</dbReference>
<name>A0A507B4P6_9PEZI</name>
<evidence type="ECO:0000313" key="5">
    <source>
        <dbReference type="Proteomes" id="UP000319257"/>
    </source>
</evidence>
<dbReference type="InterPro" id="IPR015421">
    <property type="entry name" value="PyrdxlP-dep_Trfase_major"/>
</dbReference>
<dbReference type="InterPro" id="IPR005814">
    <property type="entry name" value="Aminotrans_3"/>
</dbReference>
<comment type="similarity">
    <text evidence="3">Belongs to the class-III pyridoxal-phosphate-dependent aminotransferase family.</text>
</comment>
<dbReference type="Gene3D" id="3.90.1150.10">
    <property type="entry name" value="Aspartate Aminotransferase, domain 1"/>
    <property type="match status" value="1"/>
</dbReference>
<organism evidence="4 5">
    <name type="scientific">Thyridium curvatum</name>
    <dbReference type="NCBI Taxonomy" id="1093900"/>
    <lineage>
        <taxon>Eukaryota</taxon>
        <taxon>Fungi</taxon>
        <taxon>Dikarya</taxon>
        <taxon>Ascomycota</taxon>
        <taxon>Pezizomycotina</taxon>
        <taxon>Sordariomycetes</taxon>
        <taxon>Sordariomycetidae</taxon>
        <taxon>Thyridiales</taxon>
        <taxon>Thyridiaceae</taxon>
        <taxon>Thyridium</taxon>
    </lineage>
</organism>
<comment type="cofactor">
    <cofactor evidence="1">
        <name>pyridoxal 5'-phosphate</name>
        <dbReference type="ChEBI" id="CHEBI:597326"/>
    </cofactor>
</comment>
<dbReference type="GO" id="GO:0030170">
    <property type="term" value="F:pyridoxal phosphate binding"/>
    <property type="evidence" value="ECO:0007669"/>
    <property type="project" value="InterPro"/>
</dbReference>
<dbReference type="Pfam" id="PF00202">
    <property type="entry name" value="Aminotran_3"/>
    <property type="match status" value="1"/>
</dbReference>
<dbReference type="AlphaFoldDB" id="A0A507B4P6"/>
<dbReference type="PANTHER" id="PTHR43713">
    <property type="entry name" value="GLUTAMATE-1-SEMIALDEHYDE 2,1-AMINOMUTASE"/>
    <property type="match status" value="1"/>
</dbReference>
<dbReference type="InterPro" id="IPR015422">
    <property type="entry name" value="PyrdxlP-dep_Trfase_small"/>
</dbReference>
<gene>
    <name evidence="4" type="ORF">E0L32_007781</name>
</gene>
<evidence type="ECO:0000256" key="2">
    <source>
        <dbReference type="ARBA" id="ARBA00022898"/>
    </source>
</evidence>
<dbReference type="PANTHER" id="PTHR43713:SF3">
    <property type="entry name" value="GLUTAMATE-1-SEMIALDEHYDE 2,1-AMINOMUTASE 1, CHLOROPLASTIC-RELATED"/>
    <property type="match status" value="1"/>
</dbReference>
<dbReference type="Gene3D" id="3.40.640.10">
    <property type="entry name" value="Type I PLP-dependent aspartate aminotransferase-like (Major domain)"/>
    <property type="match status" value="1"/>
</dbReference>
<evidence type="ECO:0008006" key="6">
    <source>
        <dbReference type="Google" id="ProtNLM"/>
    </source>
</evidence>
<dbReference type="GO" id="GO:0008483">
    <property type="term" value="F:transaminase activity"/>
    <property type="evidence" value="ECO:0007669"/>
    <property type="project" value="InterPro"/>
</dbReference>
<dbReference type="InterPro" id="IPR015424">
    <property type="entry name" value="PyrdxlP-dep_Trfase"/>
</dbReference>
<evidence type="ECO:0000256" key="3">
    <source>
        <dbReference type="RuleBase" id="RU003560"/>
    </source>
</evidence>
<keyword evidence="2 3" id="KW-0663">Pyridoxal phosphate</keyword>
<dbReference type="InParanoid" id="A0A507B4P6"/>
<dbReference type="OrthoDB" id="425114at2759"/>
<dbReference type="RefSeq" id="XP_030993281.1">
    <property type="nucleotide sequence ID" value="XM_031142562.1"/>
</dbReference>
<proteinExistence type="inferred from homology"/>
<evidence type="ECO:0000256" key="1">
    <source>
        <dbReference type="ARBA" id="ARBA00001933"/>
    </source>
</evidence>